<keyword evidence="2" id="KW-1185">Reference proteome</keyword>
<sequence>MFLRYVLPVLLLSPIVDARGELLGDASGRVLLGRPLDIVVQSSSSSLLGGRQGCVQAKVRYGDVPVPDADVQVSIETPSERGAGQGRIRVRVKRPLDEPFVSLTVAVGCGGQEGVFRREWVLLADWPASVGGARRRRNETAVRCCMGLSLRRVPACWPALSRWRNQRVRTVAALVRPQSFVATPHAKPRRWFAQCRRWSGASAGILIQRTSRLQTLRV</sequence>
<gene>
    <name evidence="1" type="ORF">Ttaiw_01160</name>
</gene>
<dbReference type="EMBL" id="VJOM01000010">
    <property type="protein sequence ID" value="TSE32386.1"/>
    <property type="molecule type" value="Genomic_DNA"/>
</dbReference>
<dbReference type="AlphaFoldDB" id="A0A554X9B4"/>
<proteinExistence type="predicted"/>
<comment type="caution">
    <text evidence="1">The sequence shown here is derived from an EMBL/GenBank/DDBJ whole genome shotgun (WGS) entry which is preliminary data.</text>
</comment>
<name>A0A554X9B4_9BURK</name>
<dbReference type="Proteomes" id="UP000317763">
    <property type="component" value="Unassembled WGS sequence"/>
</dbReference>
<evidence type="ECO:0000313" key="1">
    <source>
        <dbReference type="EMBL" id="TSE32386.1"/>
    </source>
</evidence>
<reference evidence="1 2" key="1">
    <citation type="submission" date="2019-07" db="EMBL/GenBank/DDBJ databases">
        <title>Tepidimonas taiwanensis I1-1 draft genome.</title>
        <authorList>
            <person name="Da Costa M.S."/>
            <person name="Froufe H.J.C."/>
            <person name="Egas C."/>
            <person name="Albuquerque L."/>
        </authorList>
    </citation>
    <scope>NUCLEOTIDE SEQUENCE [LARGE SCALE GENOMIC DNA]</scope>
    <source>
        <strain evidence="1 2">I1-1</strain>
    </source>
</reference>
<organism evidence="1 2">
    <name type="scientific">Tepidimonas taiwanensis</name>
    <dbReference type="NCBI Taxonomy" id="307486"/>
    <lineage>
        <taxon>Bacteria</taxon>
        <taxon>Pseudomonadati</taxon>
        <taxon>Pseudomonadota</taxon>
        <taxon>Betaproteobacteria</taxon>
        <taxon>Burkholderiales</taxon>
        <taxon>Tepidimonas</taxon>
    </lineage>
</organism>
<protein>
    <submittedName>
        <fullName evidence="1">Uncharacterized protein</fullName>
    </submittedName>
</protein>
<evidence type="ECO:0000313" key="2">
    <source>
        <dbReference type="Proteomes" id="UP000317763"/>
    </source>
</evidence>
<accession>A0A554X9B4</accession>